<dbReference type="PANTHER" id="PTHR34266">
    <property type="entry name" value="THIAZOLE SYNTHASE"/>
    <property type="match status" value="1"/>
</dbReference>
<proteinExistence type="predicted"/>
<evidence type="ECO:0000256" key="5">
    <source>
        <dbReference type="ARBA" id="ARBA00022977"/>
    </source>
</evidence>
<evidence type="ECO:0000256" key="4">
    <source>
        <dbReference type="ARBA" id="ARBA00022679"/>
    </source>
</evidence>
<dbReference type="Proteomes" id="UP000006851">
    <property type="component" value="Chromosome"/>
</dbReference>
<dbReference type="AlphaFoldDB" id="F2N7A4"/>
<dbReference type="GO" id="GO:0009229">
    <property type="term" value="P:thiamine diphosphate biosynthetic process"/>
    <property type="evidence" value="ECO:0007669"/>
    <property type="project" value="UniProtKB-UniPathway"/>
</dbReference>
<keyword evidence="6" id="KW-0704">Schiff base</keyword>
<comment type="function">
    <text evidence="1">Catalyzes the rearrangement of 1-deoxy-D-xylulose 5-phosphate (DXP) to produce the thiazole phosphate moiety of thiamine. Sulfur is provided by the thiocarboxylate moiety of the carrier protein ThiS. In vitro, sulfur can be provided by H(2)S.</text>
</comment>
<accession>F2N7A4</accession>
<evidence type="ECO:0000256" key="1">
    <source>
        <dbReference type="ARBA" id="ARBA00002834"/>
    </source>
</evidence>
<dbReference type="UniPathway" id="UPA00060"/>
<dbReference type="Gene3D" id="3.20.20.70">
    <property type="entry name" value="Aldolase class I"/>
    <property type="match status" value="1"/>
</dbReference>
<evidence type="ECO:0000256" key="6">
    <source>
        <dbReference type="ARBA" id="ARBA00023270"/>
    </source>
</evidence>
<sequence length="268" mass="27758">MTDMKTGAPALEQDSWQIAGKTFTSRFILGSGKYSNELVEAAVRCAGAQIVTVAVRRAGATGAGGILEAIPAGVTVLPNTSGSTTAEEAVRTAALARELGCGDLVKLEVIPDPKYLMPDNAETVRACASLVERGFTVLPYVYPDLNTARELEAAGAAAIMPLGSPIGSNRGLLTREFIRIIIDEINLPVIVDAGLGRPSEACEAMEMGATACMVNTGVATAGDVARMAWAFGRAIEAGRQARLAGPGRVLDRASASSPITGVITNQAR</sequence>
<comment type="catalytic activity">
    <reaction evidence="7">
        <text>[ThiS sulfur-carrier protein]-C-terminal-Gly-aminoethanethioate + 2-iminoacetate + 1-deoxy-D-xylulose 5-phosphate = [ThiS sulfur-carrier protein]-C-terminal Gly-Gly + 2-[(2R,5Z)-2-carboxy-4-methylthiazol-5(2H)-ylidene]ethyl phosphate + 2 H2O + H(+)</text>
        <dbReference type="Rhea" id="RHEA:26297"/>
        <dbReference type="Rhea" id="RHEA-COMP:12909"/>
        <dbReference type="Rhea" id="RHEA-COMP:19908"/>
        <dbReference type="ChEBI" id="CHEBI:15377"/>
        <dbReference type="ChEBI" id="CHEBI:15378"/>
        <dbReference type="ChEBI" id="CHEBI:57792"/>
        <dbReference type="ChEBI" id="CHEBI:62899"/>
        <dbReference type="ChEBI" id="CHEBI:77846"/>
        <dbReference type="ChEBI" id="CHEBI:90778"/>
        <dbReference type="ChEBI" id="CHEBI:232372"/>
        <dbReference type="EC" id="2.8.1.10"/>
    </reaction>
</comment>
<dbReference type="eggNOG" id="COG2022">
    <property type="taxonomic scope" value="Bacteria"/>
</dbReference>
<evidence type="ECO:0000256" key="7">
    <source>
        <dbReference type="ARBA" id="ARBA00049897"/>
    </source>
</evidence>
<evidence type="ECO:0000259" key="8">
    <source>
        <dbReference type="Pfam" id="PF05690"/>
    </source>
</evidence>
<dbReference type="InterPro" id="IPR033983">
    <property type="entry name" value="Thiazole_synthase_ThiG"/>
</dbReference>
<dbReference type="InterPro" id="IPR008867">
    <property type="entry name" value="ThiG"/>
</dbReference>
<dbReference type="InterPro" id="IPR013785">
    <property type="entry name" value="Aldolase_TIM"/>
</dbReference>
<organism evidence="9 10">
    <name type="scientific">Coriobacterium glomerans (strain ATCC 49209 / DSM 20642 / JCM 10262 / PW2)</name>
    <dbReference type="NCBI Taxonomy" id="700015"/>
    <lineage>
        <taxon>Bacteria</taxon>
        <taxon>Bacillati</taxon>
        <taxon>Actinomycetota</taxon>
        <taxon>Coriobacteriia</taxon>
        <taxon>Coriobacteriales</taxon>
        <taxon>Coriobacteriaceae</taxon>
        <taxon>Coriobacterium</taxon>
    </lineage>
</organism>
<feature type="domain" description="Thiazole synthase ThiG" evidence="8">
    <location>
        <begin position="17"/>
        <end position="258"/>
    </location>
</feature>
<dbReference type="STRING" id="700015.Corgl_0461"/>
<dbReference type="Pfam" id="PF05690">
    <property type="entry name" value="ThiG"/>
    <property type="match status" value="1"/>
</dbReference>
<keyword evidence="5" id="KW-0784">Thiamine biosynthesis</keyword>
<name>F2N7A4_CORGP</name>
<dbReference type="RefSeq" id="WP_013708322.1">
    <property type="nucleotide sequence ID" value="NC_015389.1"/>
</dbReference>
<dbReference type="EC" id="2.8.1.10" evidence="3"/>
<keyword evidence="10" id="KW-1185">Reference proteome</keyword>
<reference evidence="10" key="1">
    <citation type="journal article" date="2013" name="Stand. Genomic Sci.">
        <title>Complete genome sequence of Coriobacterium glomerans type strain (PW2(T)) from the midgut of Pyrrhocoris apterus L. (red soldier bug).</title>
        <authorList>
            <person name="Stackebrandt E."/>
            <person name="Zeytun A."/>
            <person name="Lapidus A."/>
            <person name="Nolan M."/>
            <person name="Lucas S."/>
            <person name="Hammon N."/>
            <person name="Deshpande S."/>
            <person name="Cheng J.F."/>
            <person name="Tapia R."/>
            <person name="Goodwin L.A."/>
            <person name="Pitluck S."/>
            <person name="Liolios K."/>
            <person name="Pagani I."/>
            <person name="Ivanova N."/>
            <person name="Mavromatis K."/>
            <person name="Mikhailova N."/>
            <person name="Huntemann M."/>
            <person name="Pati A."/>
            <person name="Chen A."/>
            <person name="Palaniappan K."/>
            <person name="Chang Y.J."/>
            <person name="Land M."/>
            <person name="Hauser L."/>
            <person name="Rohde M."/>
            <person name="Pukall R."/>
            <person name="Goker M."/>
            <person name="Detter J.C."/>
            <person name="Woyke T."/>
            <person name="Bristow J."/>
            <person name="Eisen J.A."/>
            <person name="Markowitz V."/>
            <person name="Hugenholtz P."/>
            <person name="Kyrpides N.C."/>
            <person name="Klenk H.P."/>
        </authorList>
    </citation>
    <scope>NUCLEOTIDE SEQUENCE</scope>
    <source>
        <strain evidence="10">ATCC 49209 / DSM 20642 / JCM 10262 / PW2</strain>
    </source>
</reference>
<dbReference type="CDD" id="cd04728">
    <property type="entry name" value="ThiG"/>
    <property type="match status" value="1"/>
</dbReference>
<dbReference type="KEGG" id="cgo:Corgl_0461"/>
<evidence type="ECO:0000313" key="9">
    <source>
        <dbReference type="EMBL" id="AEB06579.1"/>
    </source>
</evidence>
<keyword evidence="4" id="KW-0808">Transferase</keyword>
<dbReference type="EMBL" id="CP002628">
    <property type="protein sequence ID" value="AEB06579.1"/>
    <property type="molecule type" value="Genomic_DNA"/>
</dbReference>
<dbReference type="GO" id="GO:1990107">
    <property type="term" value="F:thiazole synthase activity"/>
    <property type="evidence" value="ECO:0007669"/>
    <property type="project" value="UniProtKB-EC"/>
</dbReference>
<gene>
    <name evidence="9" type="ordered locus">Corgl_0461</name>
</gene>
<protein>
    <recommendedName>
        <fullName evidence="3">thiazole synthase</fullName>
        <ecNumber evidence="3">2.8.1.10</ecNumber>
    </recommendedName>
</protein>
<dbReference type="SUPFAM" id="SSF110399">
    <property type="entry name" value="ThiG-like"/>
    <property type="match status" value="1"/>
</dbReference>
<dbReference type="PANTHER" id="PTHR34266:SF2">
    <property type="entry name" value="THIAZOLE SYNTHASE"/>
    <property type="match status" value="1"/>
</dbReference>
<dbReference type="HOGENOM" id="CLU_062233_1_0_11"/>
<comment type="pathway">
    <text evidence="2">Cofactor biosynthesis; thiamine diphosphate biosynthesis.</text>
</comment>
<evidence type="ECO:0000256" key="3">
    <source>
        <dbReference type="ARBA" id="ARBA00011960"/>
    </source>
</evidence>
<evidence type="ECO:0000313" key="10">
    <source>
        <dbReference type="Proteomes" id="UP000006851"/>
    </source>
</evidence>
<evidence type="ECO:0000256" key="2">
    <source>
        <dbReference type="ARBA" id="ARBA00004948"/>
    </source>
</evidence>